<organism evidence="7 8">
    <name type="scientific">Didymodactylos carnosus</name>
    <dbReference type="NCBI Taxonomy" id="1234261"/>
    <lineage>
        <taxon>Eukaryota</taxon>
        <taxon>Metazoa</taxon>
        <taxon>Spiralia</taxon>
        <taxon>Gnathifera</taxon>
        <taxon>Rotifera</taxon>
        <taxon>Eurotatoria</taxon>
        <taxon>Bdelloidea</taxon>
        <taxon>Philodinida</taxon>
        <taxon>Philodinidae</taxon>
        <taxon>Didymodactylos</taxon>
    </lineage>
</organism>
<name>A0A8S2H2D9_9BILA</name>
<gene>
    <name evidence="6" type="ORF">OVA965_LOCUS3941</name>
    <name evidence="7" type="ORF">TMI583_LOCUS3939</name>
</gene>
<feature type="non-terminal residue" evidence="7">
    <location>
        <position position="1"/>
    </location>
</feature>
<dbReference type="AlphaFoldDB" id="A0A8S2H2D9"/>
<dbReference type="GO" id="GO:0045743">
    <property type="term" value="P:positive regulation of fibroblast growth factor receptor signaling pathway"/>
    <property type="evidence" value="ECO:0007669"/>
    <property type="project" value="TreeGrafter"/>
</dbReference>
<keyword evidence="3" id="KW-0723">Serine/threonine-protein kinase</keyword>
<keyword evidence="5" id="KW-0418">Kinase</keyword>
<comment type="caution">
    <text evidence="7">The sequence shown here is derived from an EMBL/GenBank/DDBJ whole genome shotgun (WGS) entry which is preliminary data.</text>
</comment>
<dbReference type="InterPro" id="IPR051302">
    <property type="entry name" value="Dual_SerThr-Tyr_Kinase"/>
</dbReference>
<dbReference type="GO" id="GO:0070374">
    <property type="term" value="P:positive regulation of ERK1 and ERK2 cascade"/>
    <property type="evidence" value="ECO:0007669"/>
    <property type="project" value="TreeGrafter"/>
</dbReference>
<dbReference type="EMBL" id="CAJOBA010000997">
    <property type="protein sequence ID" value="CAF3569550.1"/>
    <property type="molecule type" value="Genomic_DNA"/>
</dbReference>
<proteinExistence type="predicted"/>
<accession>A0A8S2H2D9</accession>
<dbReference type="GO" id="GO:0005737">
    <property type="term" value="C:cytoplasm"/>
    <property type="evidence" value="ECO:0007669"/>
    <property type="project" value="UniProtKB-SubCell"/>
</dbReference>
<keyword evidence="2" id="KW-0963">Cytoplasm</keyword>
<dbReference type="GO" id="GO:0044344">
    <property type="term" value="P:cellular response to fibroblast growth factor stimulus"/>
    <property type="evidence" value="ECO:0007669"/>
    <property type="project" value="TreeGrafter"/>
</dbReference>
<dbReference type="Proteomes" id="UP000677228">
    <property type="component" value="Unassembled WGS sequence"/>
</dbReference>
<dbReference type="GO" id="GO:0004674">
    <property type="term" value="F:protein serine/threonine kinase activity"/>
    <property type="evidence" value="ECO:0007669"/>
    <property type="project" value="UniProtKB-KW"/>
</dbReference>
<dbReference type="PANTHER" id="PTHR46392:SF1">
    <property type="entry name" value="DUAL SERINE_THREONINE AND TYROSINE PROTEIN KINASE"/>
    <property type="match status" value="1"/>
</dbReference>
<dbReference type="GO" id="GO:0043066">
    <property type="term" value="P:negative regulation of apoptotic process"/>
    <property type="evidence" value="ECO:0007669"/>
    <property type="project" value="TreeGrafter"/>
</dbReference>
<evidence type="ECO:0000256" key="4">
    <source>
        <dbReference type="ARBA" id="ARBA00022679"/>
    </source>
</evidence>
<sequence>MAIVGWSSCTNDEFKLDMIRKEKGRMLGSSTPTSPVSPAPPTFNDQFANIIRTFRSHCLLLQKLLNDTDKSYDEITNTKVLPPEQAETIQLLINDRDYLESLITRPLALIVCSQNYSGKARFVNELLHEKLLPEPPAITKDDIVRMIRIKHSPSFGASLTLFGCFELLDTEKLFHDV</sequence>
<dbReference type="EMBL" id="CAJNOK010000997">
    <property type="protein sequence ID" value="CAF0787203.1"/>
    <property type="molecule type" value="Genomic_DNA"/>
</dbReference>
<protein>
    <submittedName>
        <fullName evidence="7">Uncharacterized protein</fullName>
    </submittedName>
</protein>
<evidence type="ECO:0000313" key="8">
    <source>
        <dbReference type="Proteomes" id="UP000682733"/>
    </source>
</evidence>
<evidence type="ECO:0000313" key="7">
    <source>
        <dbReference type="EMBL" id="CAF3569550.1"/>
    </source>
</evidence>
<evidence type="ECO:0000256" key="5">
    <source>
        <dbReference type="ARBA" id="ARBA00022777"/>
    </source>
</evidence>
<keyword evidence="4" id="KW-0808">Transferase</keyword>
<reference evidence="7" key="1">
    <citation type="submission" date="2021-02" db="EMBL/GenBank/DDBJ databases">
        <authorList>
            <person name="Nowell W R."/>
        </authorList>
    </citation>
    <scope>NUCLEOTIDE SEQUENCE</scope>
</reference>
<dbReference type="PANTHER" id="PTHR46392">
    <property type="entry name" value="DUAL SERINE/THREONINE AND TYROSINE PROTEIN KINASE"/>
    <property type="match status" value="1"/>
</dbReference>
<evidence type="ECO:0000256" key="3">
    <source>
        <dbReference type="ARBA" id="ARBA00022527"/>
    </source>
</evidence>
<dbReference type="Proteomes" id="UP000682733">
    <property type="component" value="Unassembled WGS sequence"/>
</dbReference>
<comment type="subcellular location">
    <subcellularLocation>
        <location evidence="1">Cytoplasm</location>
    </subcellularLocation>
</comment>
<evidence type="ECO:0000256" key="1">
    <source>
        <dbReference type="ARBA" id="ARBA00004496"/>
    </source>
</evidence>
<evidence type="ECO:0000313" key="6">
    <source>
        <dbReference type="EMBL" id="CAF0787203.1"/>
    </source>
</evidence>
<evidence type="ECO:0000256" key="2">
    <source>
        <dbReference type="ARBA" id="ARBA00022490"/>
    </source>
</evidence>